<sequence length="51" mass="5751">MILFFIIISIYLNACSLNISLLSQYFLTVSESYPIKSSRTLRAMLCSGKSL</sequence>
<dbReference type="AlphaFoldDB" id="A0A8B0SVC6"/>
<accession>A0A8B0SVC6</accession>
<geneLocation type="plasmid" evidence="1">
    <name>p17-15-vir-like</name>
</geneLocation>
<name>A0A8B0SVC6_KLEPN</name>
<organism evidence="1">
    <name type="scientific">Klebsiella pneumoniae</name>
    <dbReference type="NCBI Taxonomy" id="573"/>
    <lineage>
        <taxon>Bacteria</taxon>
        <taxon>Pseudomonadati</taxon>
        <taxon>Pseudomonadota</taxon>
        <taxon>Gammaproteobacteria</taxon>
        <taxon>Enterobacterales</taxon>
        <taxon>Enterobacteriaceae</taxon>
        <taxon>Klebsiella/Raoultella group</taxon>
        <taxon>Klebsiella</taxon>
        <taxon>Klebsiella pneumoniae complex</taxon>
    </lineage>
</organism>
<evidence type="ECO:0000313" key="1">
    <source>
        <dbReference type="EMBL" id="QTX14700.1"/>
    </source>
</evidence>
<dbReference type="EMBL" id="MN956836">
    <property type="protein sequence ID" value="QTX14700.1"/>
    <property type="molecule type" value="Genomic_DNA"/>
</dbReference>
<keyword evidence="1" id="KW-0614">Plasmid</keyword>
<protein>
    <submittedName>
        <fullName evidence="1">Uncharacterized protein</fullName>
    </submittedName>
</protein>
<reference evidence="1" key="1">
    <citation type="submission" date="2020-01" db="EMBL/GenBank/DDBJ databases">
        <authorList>
            <person name="Qin S."/>
        </authorList>
    </citation>
    <scope>NUCLEOTIDE SEQUENCE</scope>
    <source>
        <strain evidence="1">CVir17-16-YZ6g</strain>
        <plasmid evidence="1">p17-15-vir-like</plasmid>
    </source>
</reference>
<proteinExistence type="predicted"/>